<dbReference type="InterPro" id="IPR050271">
    <property type="entry name" value="UDP-glycosyltransferase"/>
</dbReference>
<evidence type="ECO:0000256" key="3">
    <source>
        <dbReference type="ARBA" id="ARBA00022679"/>
    </source>
</evidence>
<dbReference type="PANTHER" id="PTHR48043:SF145">
    <property type="entry name" value="FI06409P-RELATED"/>
    <property type="match status" value="1"/>
</dbReference>
<evidence type="ECO:0000256" key="1">
    <source>
        <dbReference type="ARBA" id="ARBA00009995"/>
    </source>
</evidence>
<feature type="transmembrane region" description="Helical" evidence="4">
    <location>
        <begin position="101"/>
        <end position="124"/>
    </location>
</feature>
<dbReference type="Pfam" id="PF00201">
    <property type="entry name" value="UDPGT"/>
    <property type="match status" value="1"/>
</dbReference>
<keyword evidence="2" id="KW-0328">Glycosyltransferase</keyword>
<dbReference type="KEGG" id="tnl:113499419"/>
<dbReference type="Proteomes" id="UP000322000">
    <property type="component" value="Chromosome 12"/>
</dbReference>
<dbReference type="InterPro" id="IPR002213">
    <property type="entry name" value="UDP_glucos_trans"/>
</dbReference>
<reference evidence="6" key="1">
    <citation type="submission" date="2025-08" db="UniProtKB">
        <authorList>
            <consortium name="RefSeq"/>
        </authorList>
    </citation>
    <scope>IDENTIFICATION</scope>
</reference>
<keyword evidence="4" id="KW-1133">Transmembrane helix</keyword>
<organism evidence="5 6">
    <name type="scientific">Trichoplusia ni</name>
    <name type="common">Cabbage looper</name>
    <dbReference type="NCBI Taxonomy" id="7111"/>
    <lineage>
        <taxon>Eukaryota</taxon>
        <taxon>Metazoa</taxon>
        <taxon>Ecdysozoa</taxon>
        <taxon>Arthropoda</taxon>
        <taxon>Hexapoda</taxon>
        <taxon>Insecta</taxon>
        <taxon>Pterygota</taxon>
        <taxon>Neoptera</taxon>
        <taxon>Endopterygota</taxon>
        <taxon>Lepidoptera</taxon>
        <taxon>Glossata</taxon>
        <taxon>Ditrysia</taxon>
        <taxon>Noctuoidea</taxon>
        <taxon>Noctuidae</taxon>
        <taxon>Plusiinae</taxon>
        <taxon>Trichoplusia</taxon>
    </lineage>
</organism>
<dbReference type="PANTHER" id="PTHR48043">
    <property type="entry name" value="EG:EG0003.4 PROTEIN-RELATED"/>
    <property type="match status" value="1"/>
</dbReference>
<keyword evidence="4" id="KW-0472">Membrane</keyword>
<dbReference type="InParanoid" id="A0A7E5W4Z0"/>
<dbReference type="OrthoDB" id="5835829at2759"/>
<gene>
    <name evidence="6" type="primary">LOC113499419</name>
</gene>
<keyword evidence="4" id="KW-0812">Transmembrane</keyword>
<evidence type="ECO:0000256" key="2">
    <source>
        <dbReference type="ARBA" id="ARBA00022676"/>
    </source>
</evidence>
<accession>A0A7E5W4Z0</accession>
<evidence type="ECO:0000313" key="6">
    <source>
        <dbReference type="RefSeq" id="XP_026735700.1"/>
    </source>
</evidence>
<dbReference type="AlphaFoldDB" id="A0A7E5W4Z0"/>
<name>A0A7E5W4Z0_TRINI</name>
<dbReference type="SUPFAM" id="SSF53756">
    <property type="entry name" value="UDP-Glycosyltransferase/glycogen phosphorylase"/>
    <property type="match status" value="1"/>
</dbReference>
<keyword evidence="3" id="KW-0808">Transferase</keyword>
<protein>
    <submittedName>
        <fullName evidence="6">UDP-glucuronosyltransferase 1-9-like</fullName>
    </submittedName>
</protein>
<dbReference type="GO" id="GO:0008194">
    <property type="term" value="F:UDP-glycosyltransferase activity"/>
    <property type="evidence" value="ECO:0007669"/>
    <property type="project" value="InterPro"/>
</dbReference>
<dbReference type="Gene3D" id="3.40.50.2000">
    <property type="entry name" value="Glycogen Phosphorylase B"/>
    <property type="match status" value="1"/>
</dbReference>
<comment type="similarity">
    <text evidence="1">Belongs to the UDP-glycosyltransferase family.</text>
</comment>
<keyword evidence="5" id="KW-1185">Reference proteome</keyword>
<dbReference type="RefSeq" id="XP_026735700.1">
    <property type="nucleotide sequence ID" value="XM_026879899.1"/>
</dbReference>
<evidence type="ECO:0000313" key="5">
    <source>
        <dbReference type="Proteomes" id="UP000322000"/>
    </source>
</evidence>
<evidence type="ECO:0000256" key="4">
    <source>
        <dbReference type="SAM" id="Phobius"/>
    </source>
</evidence>
<dbReference type="GeneID" id="113499419"/>
<proteinExistence type="inferred from homology"/>
<sequence length="140" mass="16307">MPMFADQFFNVEKYQYHKIGVRLDLKYLTEEQFRNTITKVISDDSFRQNIIKLHGLMRDEVQTPLERAVWWTEYVLRHGGAKHLRSPAANISWAEYLELELVFTLLGGVIVAVALGVFVVITIYKQLLRKCFSASKIKRS</sequence>